<keyword evidence="10" id="KW-1185">Reference proteome</keyword>
<evidence type="ECO:0000313" key="10">
    <source>
        <dbReference type="Proteomes" id="UP000007241"/>
    </source>
</evidence>
<gene>
    <name evidence="9" type="ORF">BATDEDRAFT_88971</name>
</gene>
<evidence type="ECO:0000256" key="3">
    <source>
        <dbReference type="ARBA" id="ARBA00022792"/>
    </source>
</evidence>
<dbReference type="OrthoDB" id="73691at2759"/>
<dbReference type="PANTHER" id="PTHR14009:SF1">
    <property type="entry name" value="MITOCHONDRIAL PROTON_CALCIUM EXCHANGER PROTEIN"/>
    <property type="match status" value="1"/>
</dbReference>
<dbReference type="InterPro" id="IPR033122">
    <property type="entry name" value="LETM1-like_RBD"/>
</dbReference>
<dbReference type="InterPro" id="IPR044202">
    <property type="entry name" value="LETM1/MDM38-like"/>
</dbReference>
<sequence>MRGADIIPSTCILPDQLLAKREKLKKVRHQLTADAITSILNGQVLEPESLTKPETIKHLAAFQPQHFEIHGMMHDQLVQYSKLMGFSTWRPSWMLKSKLKKHFQFLKEDDMLLKSEGLEGLSMEELQLACEDRGIVSVGLERANLADKLYKWIDLHTTPDPHIQPGLMMLYSTVNPHFDKTSSQLSANETQ</sequence>
<dbReference type="Proteomes" id="UP000007241">
    <property type="component" value="Unassembled WGS sequence"/>
</dbReference>
<dbReference type="InParanoid" id="F4P2Q0"/>
<evidence type="ECO:0000256" key="6">
    <source>
        <dbReference type="ARBA" id="ARBA00023136"/>
    </source>
</evidence>
<name>F4P2Q0_BATDJ</name>
<dbReference type="PANTHER" id="PTHR14009">
    <property type="entry name" value="LEUCINE ZIPPER-EF-HAND CONTAINING TRANSMEMBRANE PROTEIN"/>
    <property type="match status" value="1"/>
</dbReference>
<dbReference type="GO" id="GO:0043022">
    <property type="term" value="F:ribosome binding"/>
    <property type="evidence" value="ECO:0007669"/>
    <property type="project" value="InterPro"/>
</dbReference>
<keyword evidence="5 7" id="KW-0496">Mitochondrion</keyword>
<evidence type="ECO:0000256" key="4">
    <source>
        <dbReference type="ARBA" id="ARBA00022989"/>
    </source>
</evidence>
<dbReference type="RefSeq" id="XP_006679218.1">
    <property type="nucleotide sequence ID" value="XM_006679155.1"/>
</dbReference>
<keyword evidence="4" id="KW-1133">Transmembrane helix</keyword>
<dbReference type="Pfam" id="PF07766">
    <property type="entry name" value="LETM1_RBD"/>
    <property type="match status" value="1"/>
</dbReference>
<evidence type="ECO:0000256" key="2">
    <source>
        <dbReference type="ARBA" id="ARBA00022692"/>
    </source>
</evidence>
<evidence type="ECO:0000256" key="1">
    <source>
        <dbReference type="ARBA" id="ARBA00004434"/>
    </source>
</evidence>
<accession>F4P2Q0</accession>
<dbReference type="EMBL" id="GL882884">
    <property type="protein sequence ID" value="EGF80249.1"/>
    <property type="molecule type" value="Genomic_DNA"/>
</dbReference>
<dbReference type="STRING" id="684364.F4P2Q0"/>
<evidence type="ECO:0000256" key="7">
    <source>
        <dbReference type="PROSITE-ProRule" id="PRU01094"/>
    </source>
</evidence>
<protein>
    <recommendedName>
        <fullName evidence="8">Letm1 RBD domain-containing protein</fullName>
    </recommendedName>
</protein>
<keyword evidence="3" id="KW-0999">Mitochondrion inner membrane</keyword>
<comment type="subcellular location">
    <subcellularLocation>
        <location evidence="1">Mitochondrion inner membrane</location>
        <topology evidence="1">Single-pass membrane protein</topology>
    </subcellularLocation>
</comment>
<organism evidence="9 10">
    <name type="scientific">Batrachochytrium dendrobatidis (strain JAM81 / FGSC 10211)</name>
    <name type="common">Frog chytrid fungus</name>
    <dbReference type="NCBI Taxonomy" id="684364"/>
    <lineage>
        <taxon>Eukaryota</taxon>
        <taxon>Fungi</taxon>
        <taxon>Fungi incertae sedis</taxon>
        <taxon>Chytridiomycota</taxon>
        <taxon>Chytridiomycota incertae sedis</taxon>
        <taxon>Chytridiomycetes</taxon>
        <taxon>Rhizophydiales</taxon>
        <taxon>Rhizophydiales incertae sedis</taxon>
        <taxon>Batrachochytrium</taxon>
    </lineage>
</organism>
<dbReference type="PROSITE" id="PS51758">
    <property type="entry name" value="LETM1_RBD"/>
    <property type="match status" value="1"/>
</dbReference>
<feature type="domain" description="Letm1 RBD" evidence="8">
    <location>
        <begin position="1"/>
        <end position="190"/>
    </location>
</feature>
<proteinExistence type="predicted"/>
<reference evidence="9 10" key="1">
    <citation type="submission" date="2009-12" db="EMBL/GenBank/DDBJ databases">
        <title>The draft genome of Batrachochytrium dendrobatidis.</title>
        <authorList>
            <consortium name="US DOE Joint Genome Institute (JGI-PGF)"/>
            <person name="Kuo A."/>
            <person name="Salamov A."/>
            <person name="Schmutz J."/>
            <person name="Lucas S."/>
            <person name="Pitluck S."/>
            <person name="Rosenblum E."/>
            <person name="Stajich J."/>
            <person name="Eisen M."/>
            <person name="Grigoriev I.V."/>
        </authorList>
    </citation>
    <scope>NUCLEOTIDE SEQUENCE [LARGE SCALE GENOMIC DNA]</scope>
    <source>
        <strain evidence="10">JAM81 / FGSC 10211</strain>
    </source>
</reference>
<evidence type="ECO:0000259" key="8">
    <source>
        <dbReference type="PROSITE" id="PS51758"/>
    </source>
</evidence>
<dbReference type="HOGENOM" id="CLU_1421181_0_0_1"/>
<dbReference type="GO" id="GO:0005743">
    <property type="term" value="C:mitochondrial inner membrane"/>
    <property type="evidence" value="ECO:0007669"/>
    <property type="project" value="UniProtKB-SubCell"/>
</dbReference>
<evidence type="ECO:0000313" key="9">
    <source>
        <dbReference type="EMBL" id="EGF80249.1"/>
    </source>
</evidence>
<dbReference type="AlphaFoldDB" id="F4P2Q0"/>
<dbReference type="GeneID" id="18243341"/>
<evidence type="ECO:0000256" key="5">
    <source>
        <dbReference type="ARBA" id="ARBA00023128"/>
    </source>
</evidence>
<keyword evidence="2" id="KW-0812">Transmembrane</keyword>
<keyword evidence="6" id="KW-0472">Membrane</keyword>
<dbReference type="OMA" id="IFCILPE"/>